<dbReference type="GO" id="GO:0006412">
    <property type="term" value="P:translation"/>
    <property type="evidence" value="ECO:0007669"/>
    <property type="project" value="InterPro"/>
</dbReference>
<evidence type="ECO:0000313" key="2">
    <source>
        <dbReference type="Proteomes" id="UP000054721"/>
    </source>
</evidence>
<comment type="caution">
    <text evidence="1">The sequence shown here is derived from an EMBL/GenBank/DDBJ whole genome shotgun (WGS) entry which is preliminary data.</text>
</comment>
<dbReference type="EMBL" id="JYDW01000413">
    <property type="protein sequence ID" value="KRZ48403.1"/>
    <property type="molecule type" value="Genomic_DNA"/>
</dbReference>
<accession>A0A0V1KMB5</accession>
<sequence length="107" mass="11717">MDCDLNVRLSRSGRIIQELIVLPDADISEPEMDSDDDQRSFSVVECSAELASVDEETDTFRRAEFSTSETFLSNLTSMPPSNAIENLTCSSAAVFDVLVYGTAVLSQ</sequence>
<dbReference type="AlphaFoldDB" id="A0A0V1KMB5"/>
<dbReference type="GO" id="GO:0005840">
    <property type="term" value="C:ribosome"/>
    <property type="evidence" value="ECO:0007669"/>
    <property type="project" value="InterPro"/>
</dbReference>
<protein>
    <submittedName>
        <fullName evidence="1">Uncharacterized protein</fullName>
    </submittedName>
</protein>
<name>A0A0V1KMB5_9BILA</name>
<dbReference type="OrthoDB" id="10546800at2759"/>
<evidence type="ECO:0000313" key="1">
    <source>
        <dbReference type="EMBL" id="KRZ48403.1"/>
    </source>
</evidence>
<organism evidence="1 2">
    <name type="scientific">Trichinella nativa</name>
    <dbReference type="NCBI Taxonomy" id="6335"/>
    <lineage>
        <taxon>Eukaryota</taxon>
        <taxon>Metazoa</taxon>
        <taxon>Ecdysozoa</taxon>
        <taxon>Nematoda</taxon>
        <taxon>Enoplea</taxon>
        <taxon>Dorylaimia</taxon>
        <taxon>Trichinellida</taxon>
        <taxon>Trichinellidae</taxon>
        <taxon>Trichinella</taxon>
    </lineage>
</organism>
<proteinExistence type="predicted"/>
<gene>
    <name evidence="1" type="ORF">T02_14895</name>
</gene>
<dbReference type="Proteomes" id="UP000054721">
    <property type="component" value="Unassembled WGS sequence"/>
</dbReference>
<dbReference type="PROSITE" id="PS00732">
    <property type="entry name" value="RIBOSOMAL_S16"/>
    <property type="match status" value="1"/>
</dbReference>
<reference evidence="1 2" key="1">
    <citation type="submission" date="2015-05" db="EMBL/GenBank/DDBJ databases">
        <title>Evolution of Trichinella species and genotypes.</title>
        <authorList>
            <person name="Korhonen P.K."/>
            <person name="Edoardo P."/>
            <person name="Giuseppe L.R."/>
            <person name="Gasser R.B."/>
        </authorList>
    </citation>
    <scope>NUCLEOTIDE SEQUENCE [LARGE SCALE GENOMIC DNA]</scope>
    <source>
        <strain evidence="1">ISS10</strain>
    </source>
</reference>
<keyword evidence="2" id="KW-1185">Reference proteome</keyword>
<dbReference type="GO" id="GO:0003735">
    <property type="term" value="F:structural constituent of ribosome"/>
    <property type="evidence" value="ECO:0007669"/>
    <property type="project" value="InterPro"/>
</dbReference>
<dbReference type="InterPro" id="IPR020592">
    <property type="entry name" value="Ribosomal_bS16_CS"/>
</dbReference>